<proteinExistence type="predicted"/>
<dbReference type="RefSeq" id="XP_007841295.1">
    <property type="nucleotide sequence ID" value="XM_007843104.1"/>
</dbReference>
<keyword evidence="2" id="KW-1133">Transmembrane helix</keyword>
<sequence>MSATCFYASGGSASTDGQTYIPCNTTAVEQGGHSACCASGDMCFTNGLCKAGEGQWNWNWRVACTDPTFQDPSCPNYCRGIESDDQAHLVFQCSDNDTWCCATGNVDRFARNYNFTCCENPELTMELGPAVFYGTAMAQVAISTLGVFSSQTTTSLIPKPSASSNVSQVTALTTMNATGYYSTETPVPTQDTTTTPAATSSASRTSPSSKALQIGLGVGISLGLAAIALVAYMFFRLGQRRSQPSGLDHQMMQNDDAKTSMPLPTHLHWLQYGGVPAAVGHEMDGQNPMAEMAHSVPVELEDRAIMESHNTGVHHYRSESEYSSFYFPISLASK</sequence>
<reference evidence="4" key="1">
    <citation type="journal article" date="2015" name="BMC Genomics">
        <title>Genomic and transcriptomic analysis of the endophytic fungus Pestalotiopsis fici reveals its lifestyle and high potential for synthesis of natural products.</title>
        <authorList>
            <person name="Wang X."/>
            <person name="Zhang X."/>
            <person name="Liu L."/>
            <person name="Xiang M."/>
            <person name="Wang W."/>
            <person name="Sun X."/>
            <person name="Che Y."/>
            <person name="Guo L."/>
            <person name="Liu G."/>
            <person name="Guo L."/>
            <person name="Wang C."/>
            <person name="Yin W.B."/>
            <person name="Stadler M."/>
            <person name="Zhang X."/>
            <person name="Liu X."/>
        </authorList>
    </citation>
    <scope>NUCLEOTIDE SEQUENCE [LARGE SCALE GENOMIC DNA]</scope>
    <source>
        <strain evidence="4">W106-1 / CGMCC3.15140</strain>
    </source>
</reference>
<accession>W3WK86</accession>
<organism evidence="3 4">
    <name type="scientific">Pestalotiopsis fici (strain W106-1 / CGMCC3.15140)</name>
    <dbReference type="NCBI Taxonomy" id="1229662"/>
    <lineage>
        <taxon>Eukaryota</taxon>
        <taxon>Fungi</taxon>
        <taxon>Dikarya</taxon>
        <taxon>Ascomycota</taxon>
        <taxon>Pezizomycotina</taxon>
        <taxon>Sordariomycetes</taxon>
        <taxon>Xylariomycetidae</taxon>
        <taxon>Amphisphaeriales</taxon>
        <taxon>Sporocadaceae</taxon>
        <taxon>Pestalotiopsis</taxon>
    </lineage>
</organism>
<dbReference type="HOGENOM" id="CLU_055859_0_0_1"/>
<keyword evidence="4" id="KW-1185">Reference proteome</keyword>
<keyword evidence="2" id="KW-0472">Membrane</keyword>
<feature type="transmembrane region" description="Helical" evidence="2">
    <location>
        <begin position="214"/>
        <end position="235"/>
    </location>
</feature>
<evidence type="ECO:0000256" key="1">
    <source>
        <dbReference type="SAM" id="MobiDB-lite"/>
    </source>
</evidence>
<dbReference type="GeneID" id="19279536"/>
<dbReference type="eggNOG" id="ENOG502SQDU">
    <property type="taxonomic scope" value="Eukaryota"/>
</dbReference>
<dbReference type="Proteomes" id="UP000030651">
    <property type="component" value="Unassembled WGS sequence"/>
</dbReference>
<gene>
    <name evidence="3" type="ORF">PFICI_14523</name>
</gene>
<feature type="region of interest" description="Disordered" evidence="1">
    <location>
        <begin position="183"/>
        <end position="207"/>
    </location>
</feature>
<name>W3WK86_PESFW</name>
<evidence type="ECO:0000256" key="2">
    <source>
        <dbReference type="SAM" id="Phobius"/>
    </source>
</evidence>
<dbReference type="KEGG" id="pfy:PFICI_14523"/>
<protein>
    <recommendedName>
        <fullName evidence="5">Mid2 domain-containing protein</fullName>
    </recommendedName>
</protein>
<keyword evidence="2" id="KW-0812">Transmembrane</keyword>
<dbReference type="InParanoid" id="W3WK86"/>
<dbReference type="EMBL" id="KI912121">
    <property type="protein sequence ID" value="ETS73577.1"/>
    <property type="molecule type" value="Genomic_DNA"/>
</dbReference>
<dbReference type="OrthoDB" id="5215637at2759"/>
<evidence type="ECO:0008006" key="5">
    <source>
        <dbReference type="Google" id="ProtNLM"/>
    </source>
</evidence>
<evidence type="ECO:0000313" key="3">
    <source>
        <dbReference type="EMBL" id="ETS73577.1"/>
    </source>
</evidence>
<dbReference type="AlphaFoldDB" id="W3WK86"/>
<evidence type="ECO:0000313" key="4">
    <source>
        <dbReference type="Proteomes" id="UP000030651"/>
    </source>
</evidence>
<dbReference type="OMA" id="NASHYAY"/>